<proteinExistence type="predicted"/>
<protein>
    <submittedName>
        <fullName evidence="1">Uncharacterized protein</fullName>
    </submittedName>
</protein>
<evidence type="ECO:0000313" key="1">
    <source>
        <dbReference type="EMBL" id="KAF2710120.1"/>
    </source>
</evidence>
<name>A0A6G1KBH1_9PLEO</name>
<organism evidence="1 2">
    <name type="scientific">Pleomassaria siparia CBS 279.74</name>
    <dbReference type="NCBI Taxonomy" id="1314801"/>
    <lineage>
        <taxon>Eukaryota</taxon>
        <taxon>Fungi</taxon>
        <taxon>Dikarya</taxon>
        <taxon>Ascomycota</taxon>
        <taxon>Pezizomycotina</taxon>
        <taxon>Dothideomycetes</taxon>
        <taxon>Pleosporomycetidae</taxon>
        <taxon>Pleosporales</taxon>
        <taxon>Pleomassariaceae</taxon>
        <taxon>Pleomassaria</taxon>
    </lineage>
</organism>
<keyword evidence="2" id="KW-1185">Reference proteome</keyword>
<sequence length="187" mass="20926">MQYETNPIHSSAFQPMYTASLVFHDVSPRSGQLNAHQASSQTPKPHYKRGRGLGLFRPLLLSQALSLQIMKQHHLDHIRHRPALHLSAYTESNYSRQIYYHDLLHCSSVVKTLALSIFRAKPHSCAIAAVPRPFTTLLQTSYPDNQSQPSYPGNKLQTSCPGNKLQTSCPGNKLQTSCPSDKLQSCM</sequence>
<dbReference type="Proteomes" id="UP000799428">
    <property type="component" value="Unassembled WGS sequence"/>
</dbReference>
<gene>
    <name evidence="1" type="ORF">K504DRAFT_251712</name>
</gene>
<dbReference type="EMBL" id="MU005769">
    <property type="protein sequence ID" value="KAF2710120.1"/>
    <property type="molecule type" value="Genomic_DNA"/>
</dbReference>
<reference evidence="1" key="1">
    <citation type="journal article" date="2020" name="Stud. Mycol.">
        <title>101 Dothideomycetes genomes: a test case for predicting lifestyles and emergence of pathogens.</title>
        <authorList>
            <person name="Haridas S."/>
            <person name="Albert R."/>
            <person name="Binder M."/>
            <person name="Bloem J."/>
            <person name="Labutti K."/>
            <person name="Salamov A."/>
            <person name="Andreopoulos B."/>
            <person name="Baker S."/>
            <person name="Barry K."/>
            <person name="Bills G."/>
            <person name="Bluhm B."/>
            <person name="Cannon C."/>
            <person name="Castanera R."/>
            <person name="Culley D."/>
            <person name="Daum C."/>
            <person name="Ezra D."/>
            <person name="Gonzalez J."/>
            <person name="Henrissat B."/>
            <person name="Kuo A."/>
            <person name="Liang C."/>
            <person name="Lipzen A."/>
            <person name="Lutzoni F."/>
            <person name="Magnuson J."/>
            <person name="Mondo S."/>
            <person name="Nolan M."/>
            <person name="Ohm R."/>
            <person name="Pangilinan J."/>
            <person name="Park H.-J."/>
            <person name="Ramirez L."/>
            <person name="Alfaro M."/>
            <person name="Sun H."/>
            <person name="Tritt A."/>
            <person name="Yoshinaga Y."/>
            <person name="Zwiers L.-H."/>
            <person name="Turgeon B."/>
            <person name="Goodwin S."/>
            <person name="Spatafora J."/>
            <person name="Crous P."/>
            <person name="Grigoriev I."/>
        </authorList>
    </citation>
    <scope>NUCLEOTIDE SEQUENCE</scope>
    <source>
        <strain evidence="1">CBS 279.74</strain>
    </source>
</reference>
<accession>A0A6G1KBH1</accession>
<dbReference type="AlphaFoldDB" id="A0A6G1KBH1"/>
<evidence type="ECO:0000313" key="2">
    <source>
        <dbReference type="Proteomes" id="UP000799428"/>
    </source>
</evidence>